<dbReference type="Proteomes" id="UP000772434">
    <property type="component" value="Unassembled WGS sequence"/>
</dbReference>
<proteinExistence type="predicted"/>
<reference evidence="2" key="1">
    <citation type="submission" date="2020-11" db="EMBL/GenBank/DDBJ databases">
        <authorList>
            <consortium name="DOE Joint Genome Institute"/>
            <person name="Ahrendt S."/>
            <person name="Riley R."/>
            <person name="Andreopoulos W."/>
            <person name="Labutti K."/>
            <person name="Pangilinan J."/>
            <person name="Ruiz-Duenas F.J."/>
            <person name="Barrasa J.M."/>
            <person name="Sanchez-Garcia M."/>
            <person name="Camarero S."/>
            <person name="Miyauchi S."/>
            <person name="Serrano A."/>
            <person name="Linde D."/>
            <person name="Babiker R."/>
            <person name="Drula E."/>
            <person name="Ayuso-Fernandez I."/>
            <person name="Pacheco R."/>
            <person name="Padilla G."/>
            <person name="Ferreira P."/>
            <person name="Barriuso J."/>
            <person name="Kellner H."/>
            <person name="Castanera R."/>
            <person name="Alfaro M."/>
            <person name="Ramirez L."/>
            <person name="Pisabarro A.G."/>
            <person name="Kuo A."/>
            <person name="Tritt A."/>
            <person name="Lipzen A."/>
            <person name="He G."/>
            <person name="Yan M."/>
            <person name="Ng V."/>
            <person name="Cullen D."/>
            <person name="Martin F."/>
            <person name="Rosso M.-N."/>
            <person name="Henrissat B."/>
            <person name="Hibbett D."/>
            <person name="Martinez A.T."/>
            <person name="Grigoriev I.V."/>
        </authorList>
    </citation>
    <scope>NUCLEOTIDE SEQUENCE</scope>
    <source>
        <strain evidence="2">AH 40177</strain>
    </source>
</reference>
<name>A0A9P5U1I7_9AGAR</name>
<accession>A0A9P5U1I7</accession>
<gene>
    <name evidence="2" type="ORF">BDP27DRAFT_1427840</name>
</gene>
<feature type="region of interest" description="Disordered" evidence="1">
    <location>
        <begin position="41"/>
        <end position="66"/>
    </location>
</feature>
<sequence>MAAKAKGEEEEENHNANPDLYGQGDNNFDSRYAIVFNKSLGDSRLGSDNEPRAGMGHADEEMDVDDGPTNNASIVLFFICFAY</sequence>
<organism evidence="2 3">
    <name type="scientific">Rhodocollybia butyracea</name>
    <dbReference type="NCBI Taxonomy" id="206335"/>
    <lineage>
        <taxon>Eukaryota</taxon>
        <taxon>Fungi</taxon>
        <taxon>Dikarya</taxon>
        <taxon>Basidiomycota</taxon>
        <taxon>Agaricomycotina</taxon>
        <taxon>Agaricomycetes</taxon>
        <taxon>Agaricomycetidae</taxon>
        <taxon>Agaricales</taxon>
        <taxon>Marasmiineae</taxon>
        <taxon>Omphalotaceae</taxon>
        <taxon>Rhodocollybia</taxon>
    </lineage>
</organism>
<dbReference type="AlphaFoldDB" id="A0A9P5U1I7"/>
<dbReference type="EMBL" id="JADNRY010000170">
    <property type="protein sequence ID" value="KAF9062507.1"/>
    <property type="molecule type" value="Genomic_DNA"/>
</dbReference>
<evidence type="ECO:0000313" key="3">
    <source>
        <dbReference type="Proteomes" id="UP000772434"/>
    </source>
</evidence>
<evidence type="ECO:0000256" key="1">
    <source>
        <dbReference type="SAM" id="MobiDB-lite"/>
    </source>
</evidence>
<keyword evidence="3" id="KW-1185">Reference proteome</keyword>
<evidence type="ECO:0000313" key="2">
    <source>
        <dbReference type="EMBL" id="KAF9062507.1"/>
    </source>
</evidence>
<feature type="region of interest" description="Disordered" evidence="1">
    <location>
        <begin position="1"/>
        <end position="24"/>
    </location>
</feature>
<protein>
    <submittedName>
        <fullName evidence="2">Uncharacterized protein</fullName>
    </submittedName>
</protein>
<comment type="caution">
    <text evidence="2">The sequence shown here is derived from an EMBL/GenBank/DDBJ whole genome shotgun (WGS) entry which is preliminary data.</text>
</comment>